<dbReference type="GO" id="GO:0016740">
    <property type="term" value="F:transferase activity"/>
    <property type="evidence" value="ECO:0007669"/>
    <property type="project" value="UniProtKB-KW"/>
</dbReference>
<accession>A0A6G1LYV3</accession>
<feature type="domain" description="Glycosyl transferase CAP10" evidence="4">
    <location>
        <begin position="279"/>
        <end position="536"/>
    </location>
</feature>
<evidence type="ECO:0000256" key="1">
    <source>
        <dbReference type="ARBA" id="ARBA00010118"/>
    </source>
</evidence>
<dbReference type="EMBL" id="WIPF01000053">
    <property type="protein sequence ID" value="KAF3218695.1"/>
    <property type="molecule type" value="Genomic_DNA"/>
</dbReference>
<dbReference type="InterPro" id="IPR051091">
    <property type="entry name" value="O-Glucosyltr/Glycosyltrsf_90"/>
</dbReference>
<comment type="caution">
    <text evidence="5">The sequence shown here is derived from an EMBL/GenBank/DDBJ whole genome shotgun (WGS) entry which is preliminary data.</text>
</comment>
<dbReference type="PANTHER" id="PTHR12203:SF35">
    <property type="entry name" value="PROTEIN O-GLUCOSYLTRANSFERASE 1"/>
    <property type="match status" value="1"/>
</dbReference>
<dbReference type="AlphaFoldDB" id="A0A6G1LYV3"/>
<evidence type="ECO:0000259" key="4">
    <source>
        <dbReference type="SMART" id="SM00672"/>
    </source>
</evidence>
<evidence type="ECO:0000313" key="6">
    <source>
        <dbReference type="Proteomes" id="UP000483672"/>
    </source>
</evidence>
<dbReference type="InterPro" id="IPR006598">
    <property type="entry name" value="CAP10"/>
</dbReference>
<keyword evidence="2" id="KW-0808">Transferase</keyword>
<keyword evidence="3" id="KW-0472">Membrane</keyword>
<dbReference type="PANTHER" id="PTHR12203">
    <property type="entry name" value="KDEL LYS-ASP-GLU-LEU CONTAINING - RELATED"/>
    <property type="match status" value="1"/>
</dbReference>
<evidence type="ECO:0000313" key="5">
    <source>
        <dbReference type="EMBL" id="KAF3218695.1"/>
    </source>
</evidence>
<comment type="similarity">
    <text evidence="1">Belongs to the glycosyltransferase 90 family.</text>
</comment>
<reference evidence="5 6" key="1">
    <citation type="submission" date="2019-06" db="EMBL/GenBank/DDBJ databases">
        <authorList>
            <person name="Palmer J.M."/>
        </authorList>
    </citation>
    <scope>NUCLEOTIDE SEQUENCE [LARGE SCALE GENOMIC DNA]</scope>
    <source>
        <strain evidence="5 6">TWF191</strain>
    </source>
</reference>
<organism evidence="5 6">
    <name type="scientific">Orbilia oligospora</name>
    <name type="common">Nematode-trapping fungus</name>
    <name type="synonym">Arthrobotrys oligospora</name>
    <dbReference type="NCBI Taxonomy" id="2813651"/>
    <lineage>
        <taxon>Eukaryota</taxon>
        <taxon>Fungi</taxon>
        <taxon>Dikarya</taxon>
        <taxon>Ascomycota</taxon>
        <taxon>Pezizomycotina</taxon>
        <taxon>Orbiliomycetes</taxon>
        <taxon>Orbiliales</taxon>
        <taxon>Orbiliaceae</taxon>
        <taxon>Orbilia</taxon>
    </lineage>
</organism>
<name>A0A6G1LYV3_ORBOL</name>
<evidence type="ECO:0000256" key="2">
    <source>
        <dbReference type="ARBA" id="ARBA00022679"/>
    </source>
</evidence>
<feature type="transmembrane region" description="Helical" evidence="3">
    <location>
        <begin position="17"/>
        <end position="38"/>
    </location>
</feature>
<sequence length="539" mass="63416">MDYILNTLRSIRLPARYYSLVVPAIATVIVLTILFNIIDSHINAFVPLPKFLSKSKQRELPKTRGDNILYGGHFFPHREWMVPRHLDKFEKLFLDSYLEYRAFLDRQSRTYADAVKNYKKRYNRSPPPGFDKWFSYAQTKASLVIDDYDSIEESIAPYRNMPQKEFLHRMEELRVYDNVFRIAEYKVIERNELMKGQGLWHLLDWDFFYDLPEGFLMYINTWDEPFVFPQELNRTQKIEFFDLGRKPWWPALLEHCNVWEGRNSKYVRKNDRHDYIATIQDAKEALDLCAHPEYEGMHGFFNAPGSLMVTKQLVPIFSVSKLSVFKDLLLPSAAPWHPEFLGNGGIKDFVGKTKKLYWRGSATGGDNNGDNVLKSHRSRLASISQEHPDLIDAKVTTYFGDLEGLQQQWREFGEPERTDHGAENNFSFLMDMDGHGLSGRYYRLLRSKAVVFKSTAVQQWHDDRMFPWVHYIPIRLGMKELAETVKWFATTERGDEIGRRIAEEADWWSRTGVREDDANVYTYRLFLEYAALFVEPRPN</sequence>
<evidence type="ECO:0000256" key="3">
    <source>
        <dbReference type="SAM" id="Phobius"/>
    </source>
</evidence>
<dbReference type="SMART" id="SM00672">
    <property type="entry name" value="CAP10"/>
    <property type="match status" value="1"/>
</dbReference>
<proteinExistence type="inferred from homology"/>
<keyword evidence="3" id="KW-0812">Transmembrane</keyword>
<dbReference type="Pfam" id="PF05686">
    <property type="entry name" value="Glyco_transf_90"/>
    <property type="match status" value="1"/>
</dbReference>
<keyword evidence="3" id="KW-1133">Transmembrane helix</keyword>
<gene>
    <name evidence="5" type="primary">CAP2_3</name>
    <name evidence="5" type="ORF">TWF191_008141</name>
</gene>
<protein>
    <submittedName>
        <fullName evidence="5">F-actin-capping protein subunit beta</fullName>
    </submittedName>
</protein>
<dbReference type="Proteomes" id="UP000483672">
    <property type="component" value="Unassembled WGS sequence"/>
</dbReference>